<name>V8CGI3_9BACT</name>
<evidence type="ECO:0000256" key="2">
    <source>
        <dbReference type="ARBA" id="ARBA00023125"/>
    </source>
</evidence>
<dbReference type="RefSeq" id="WP_023926314.1">
    <property type="nucleotide sequence ID" value="NZ_KI669425.1"/>
</dbReference>
<feature type="transmembrane region" description="Helical" evidence="4">
    <location>
        <begin position="84"/>
        <end position="101"/>
    </location>
</feature>
<keyword evidence="1" id="KW-0805">Transcription regulation</keyword>
<protein>
    <recommendedName>
        <fullName evidence="5">HTH araC/xylS-type domain-containing protein</fullName>
    </recommendedName>
</protein>
<reference evidence="6 7" key="1">
    <citation type="submission" date="2013-10" db="EMBL/GenBank/DDBJ databases">
        <title>The Genome Sequence of Prevotella nigrescens CC14M.</title>
        <authorList>
            <consortium name="The Broad Institute Genomics Platform"/>
            <person name="Earl A."/>
            <person name="Allen-Vercoe E."/>
            <person name="Daigneault M."/>
            <person name="Young S.K."/>
            <person name="Zeng Q."/>
            <person name="Gargeya S."/>
            <person name="Fitzgerald M."/>
            <person name="Abouelleil A."/>
            <person name="Alvarado L."/>
            <person name="Chapman S.B."/>
            <person name="Gainer-Dewar J."/>
            <person name="Goldberg J."/>
            <person name="Griggs A."/>
            <person name="Gujja S."/>
            <person name="Hansen M."/>
            <person name="Howarth C."/>
            <person name="Imamovic A."/>
            <person name="Ireland A."/>
            <person name="Larimer J."/>
            <person name="McCowan C."/>
            <person name="Murphy C."/>
            <person name="Pearson M."/>
            <person name="Poon T.W."/>
            <person name="Priest M."/>
            <person name="Roberts A."/>
            <person name="Saif S."/>
            <person name="Shea T."/>
            <person name="Sykes S."/>
            <person name="Wortman J."/>
            <person name="Nusbaum C."/>
            <person name="Birren B."/>
        </authorList>
    </citation>
    <scope>NUCLEOTIDE SEQUENCE [LARGE SCALE GENOMIC DNA]</scope>
    <source>
        <strain evidence="6 7">CC14M</strain>
    </source>
</reference>
<gene>
    <name evidence="6" type="ORF">HMPREF1173_02214</name>
</gene>
<dbReference type="InterPro" id="IPR009057">
    <property type="entry name" value="Homeodomain-like_sf"/>
</dbReference>
<keyword evidence="4" id="KW-0472">Membrane</keyword>
<dbReference type="SMART" id="SM00342">
    <property type="entry name" value="HTH_ARAC"/>
    <property type="match status" value="1"/>
</dbReference>
<feature type="transmembrane region" description="Helical" evidence="4">
    <location>
        <begin position="113"/>
        <end position="131"/>
    </location>
</feature>
<dbReference type="PANTHER" id="PTHR43280">
    <property type="entry name" value="ARAC-FAMILY TRANSCRIPTIONAL REGULATOR"/>
    <property type="match status" value="1"/>
</dbReference>
<dbReference type="PROSITE" id="PS01124">
    <property type="entry name" value="HTH_ARAC_FAMILY_2"/>
    <property type="match status" value="1"/>
</dbReference>
<dbReference type="PROSITE" id="PS00041">
    <property type="entry name" value="HTH_ARAC_FAMILY_1"/>
    <property type="match status" value="1"/>
</dbReference>
<feature type="transmembrane region" description="Helical" evidence="4">
    <location>
        <begin position="15"/>
        <end position="35"/>
    </location>
</feature>
<feature type="transmembrane region" description="Helical" evidence="4">
    <location>
        <begin position="137"/>
        <end position="160"/>
    </location>
</feature>
<evidence type="ECO:0000259" key="5">
    <source>
        <dbReference type="PROSITE" id="PS01124"/>
    </source>
</evidence>
<dbReference type="EMBL" id="AZJH01000036">
    <property type="protein sequence ID" value="ETD26454.1"/>
    <property type="molecule type" value="Genomic_DNA"/>
</dbReference>
<dbReference type="GO" id="GO:0043565">
    <property type="term" value="F:sequence-specific DNA binding"/>
    <property type="evidence" value="ECO:0007669"/>
    <property type="project" value="InterPro"/>
</dbReference>
<dbReference type="Pfam" id="PF12833">
    <property type="entry name" value="HTH_18"/>
    <property type="match status" value="1"/>
</dbReference>
<proteinExistence type="predicted"/>
<dbReference type="Gene3D" id="1.10.10.60">
    <property type="entry name" value="Homeodomain-like"/>
    <property type="match status" value="2"/>
</dbReference>
<keyword evidence="4" id="KW-0812">Transmembrane</keyword>
<organism evidence="6 7">
    <name type="scientific">Prevotella nigrescens CC14M</name>
    <dbReference type="NCBI Taxonomy" id="1073366"/>
    <lineage>
        <taxon>Bacteria</taxon>
        <taxon>Pseudomonadati</taxon>
        <taxon>Bacteroidota</taxon>
        <taxon>Bacteroidia</taxon>
        <taxon>Bacteroidales</taxon>
        <taxon>Prevotellaceae</taxon>
        <taxon>Prevotella</taxon>
    </lineage>
</organism>
<feature type="domain" description="HTH araC/xylS-type" evidence="5">
    <location>
        <begin position="273"/>
        <end position="375"/>
    </location>
</feature>
<keyword evidence="3" id="KW-0804">Transcription</keyword>
<dbReference type="AlphaFoldDB" id="V8CGI3"/>
<feature type="transmembrane region" description="Helical" evidence="4">
    <location>
        <begin position="47"/>
        <end position="64"/>
    </location>
</feature>
<dbReference type="PATRIC" id="fig|1073366.3.peg.2268"/>
<keyword evidence="7" id="KW-1185">Reference proteome</keyword>
<feature type="transmembrane region" description="Helical" evidence="4">
    <location>
        <begin position="211"/>
        <end position="234"/>
    </location>
</feature>
<sequence>MRSVYMATENLMQSILNASWGIYLVFVFIFIFMKIPKRKVFAPYRRSRGFMVVAFLFLFSQIFFEWKLPKNTLSAEVLSAIDIPFFYIELIFLCLAFFHLLDHSFGTYKRVLLDLLSWCIVCATCLGALIVEKHTVQILLVFAGSFMLIFFTLICVFRLMRMYKAVRIQLENYYTEPMYNFVLWIRRSIMFIVLFGIVSVIMLFAPYLFKLVYFVAATTMNVYIAESFMNYSFVFETVERSFNLSFNQQILLKSSQIHNSSDSKTDILTDTQKGLMHIWLSNEEYCNPELTIESVAREIKTNRSYLSKYINETYNSNFSSWINSLRIRKAKQIMLSETTLTIEEIAYKVGFSSSSYFIQIFLRLEGTTPLCWLNARRKV</sequence>
<dbReference type="InterPro" id="IPR018062">
    <property type="entry name" value="HTH_AraC-typ_CS"/>
</dbReference>
<comment type="caution">
    <text evidence="6">The sequence shown here is derived from an EMBL/GenBank/DDBJ whole genome shotgun (WGS) entry which is preliminary data.</text>
</comment>
<dbReference type="Proteomes" id="UP000018727">
    <property type="component" value="Unassembled WGS sequence"/>
</dbReference>
<dbReference type="GO" id="GO:0003700">
    <property type="term" value="F:DNA-binding transcription factor activity"/>
    <property type="evidence" value="ECO:0007669"/>
    <property type="project" value="InterPro"/>
</dbReference>
<evidence type="ECO:0000256" key="1">
    <source>
        <dbReference type="ARBA" id="ARBA00023015"/>
    </source>
</evidence>
<keyword evidence="2" id="KW-0238">DNA-binding</keyword>
<dbReference type="SUPFAM" id="SSF46689">
    <property type="entry name" value="Homeodomain-like"/>
    <property type="match status" value="1"/>
</dbReference>
<feature type="transmembrane region" description="Helical" evidence="4">
    <location>
        <begin position="181"/>
        <end position="205"/>
    </location>
</feature>
<dbReference type="PANTHER" id="PTHR43280:SF28">
    <property type="entry name" value="HTH-TYPE TRANSCRIPTIONAL ACTIVATOR RHAS"/>
    <property type="match status" value="1"/>
</dbReference>
<dbReference type="HOGENOM" id="CLU_063396_0_0_10"/>
<accession>V8CGI3</accession>
<evidence type="ECO:0000256" key="4">
    <source>
        <dbReference type="SAM" id="Phobius"/>
    </source>
</evidence>
<keyword evidence="4" id="KW-1133">Transmembrane helix</keyword>
<evidence type="ECO:0000256" key="3">
    <source>
        <dbReference type="ARBA" id="ARBA00023163"/>
    </source>
</evidence>
<evidence type="ECO:0000313" key="7">
    <source>
        <dbReference type="Proteomes" id="UP000018727"/>
    </source>
</evidence>
<evidence type="ECO:0000313" key="6">
    <source>
        <dbReference type="EMBL" id="ETD26454.1"/>
    </source>
</evidence>
<dbReference type="InterPro" id="IPR018060">
    <property type="entry name" value="HTH_AraC"/>
</dbReference>